<reference evidence="2" key="1">
    <citation type="submission" date="2017-02" db="EMBL/GenBank/DDBJ databases">
        <authorList>
            <person name="Varghese N."/>
            <person name="Submissions S."/>
        </authorList>
    </citation>
    <scope>NUCLEOTIDE SEQUENCE [LARGE SCALE GENOMIC DNA]</scope>
    <source>
        <strain evidence="2">ATCC 25662</strain>
    </source>
</reference>
<accession>A0A1T4MLV1</accession>
<proteinExistence type="predicted"/>
<dbReference type="Proteomes" id="UP000243297">
    <property type="component" value="Unassembled WGS sequence"/>
</dbReference>
<evidence type="ECO:0000313" key="1">
    <source>
        <dbReference type="EMBL" id="SJZ67817.1"/>
    </source>
</evidence>
<dbReference type="STRING" id="118967.SAMN02745191_1299"/>
<organism evidence="1 2">
    <name type="scientific">Anaerorhabdus furcosa</name>
    <dbReference type="NCBI Taxonomy" id="118967"/>
    <lineage>
        <taxon>Bacteria</taxon>
        <taxon>Bacillati</taxon>
        <taxon>Bacillota</taxon>
        <taxon>Erysipelotrichia</taxon>
        <taxon>Erysipelotrichales</taxon>
        <taxon>Erysipelotrichaceae</taxon>
        <taxon>Anaerorhabdus</taxon>
    </lineage>
</organism>
<protein>
    <submittedName>
        <fullName evidence="1">Uncharacterized protein</fullName>
    </submittedName>
</protein>
<name>A0A1T4MLV1_9FIRM</name>
<gene>
    <name evidence="1" type="ORF">SAMN02745191_1299</name>
</gene>
<sequence length="81" mass="9262">MTVDEKEYMGINPLVSNKMILNQIEGADENFFLEVSDLENHEEVVAICQNQFMRILVNESIKSKKDVTTCLEMIKIVVKGL</sequence>
<keyword evidence="2" id="KW-1185">Reference proteome</keyword>
<dbReference type="EMBL" id="FUWY01000003">
    <property type="protein sequence ID" value="SJZ67817.1"/>
    <property type="molecule type" value="Genomic_DNA"/>
</dbReference>
<dbReference type="RefSeq" id="WP_078711706.1">
    <property type="nucleotide sequence ID" value="NZ_FUWY01000003.1"/>
</dbReference>
<evidence type="ECO:0000313" key="2">
    <source>
        <dbReference type="Proteomes" id="UP000243297"/>
    </source>
</evidence>
<dbReference type="AlphaFoldDB" id="A0A1T4MLV1"/>